<accession>A0ABS0XG37</accession>
<gene>
    <name evidence="2" type="ORF">JGB26_34770</name>
</gene>
<feature type="signal peptide" evidence="1">
    <location>
        <begin position="1"/>
        <end position="17"/>
    </location>
</feature>
<dbReference type="EMBL" id="JAEKOZ010000034">
    <property type="protein sequence ID" value="MBJ3812189.1"/>
    <property type="molecule type" value="Genomic_DNA"/>
</dbReference>
<evidence type="ECO:0000313" key="2">
    <source>
        <dbReference type="EMBL" id="MBJ3812189.1"/>
    </source>
</evidence>
<name>A0ABS0XG37_9ACTN</name>
<comment type="caution">
    <text evidence="2">The sequence shown here is derived from an EMBL/GenBank/DDBJ whole genome shotgun (WGS) entry which is preliminary data.</text>
</comment>
<reference evidence="2 3" key="1">
    <citation type="submission" date="2020-12" db="EMBL/GenBank/DDBJ databases">
        <title>Streptomyces typhae sp. nov., a novel endophytic actinomycete isolated from the root of cattail pollen (Typha angustifolia L.).</title>
        <authorList>
            <person name="Peng C."/>
            <person name="Liu C."/>
        </authorList>
    </citation>
    <scope>NUCLEOTIDE SEQUENCE [LARGE SCALE GENOMIC DNA]</scope>
    <source>
        <strain evidence="2 3">JCM 4753</strain>
    </source>
</reference>
<organism evidence="2 3">
    <name type="scientific">Streptomyces flavofungini</name>
    <dbReference type="NCBI Taxonomy" id="68200"/>
    <lineage>
        <taxon>Bacteria</taxon>
        <taxon>Bacillati</taxon>
        <taxon>Actinomycetota</taxon>
        <taxon>Actinomycetes</taxon>
        <taxon>Kitasatosporales</taxon>
        <taxon>Streptomycetaceae</taxon>
        <taxon>Streptomyces</taxon>
    </lineage>
</organism>
<evidence type="ECO:0000256" key="1">
    <source>
        <dbReference type="SAM" id="SignalP"/>
    </source>
</evidence>
<protein>
    <recommendedName>
        <fullName evidence="4">Lipoprotein</fullName>
    </recommendedName>
</protein>
<dbReference type="Gene3D" id="2.50.20.20">
    <property type="match status" value="1"/>
</dbReference>
<feature type="chain" id="PRO_5045441943" description="Lipoprotein" evidence="1">
    <location>
        <begin position="18"/>
        <end position="232"/>
    </location>
</feature>
<dbReference type="PROSITE" id="PS51257">
    <property type="entry name" value="PROKAR_LIPOPROTEIN"/>
    <property type="match status" value="1"/>
</dbReference>
<evidence type="ECO:0008006" key="4">
    <source>
        <dbReference type="Google" id="ProtNLM"/>
    </source>
</evidence>
<proteinExistence type="predicted"/>
<dbReference type="Proteomes" id="UP000634780">
    <property type="component" value="Unassembled WGS sequence"/>
</dbReference>
<dbReference type="RefSeq" id="WP_190114460.1">
    <property type="nucleotide sequence ID" value="NZ_BMVR01000002.1"/>
</dbReference>
<sequence length="232" mass="24468">MAAKRNLLAAAAACAVAVVGITGCNDDGDKDPFKGMSADKIAQKAITASKGAGSFKVSGTGNENGKAVKVDFAVAKSEDCQGKTRSATGGTGEIIVSGGTSYIKGDDKFWENATRGSSMGDKVKGRWMKLPEGQENRTCDKDVMFESTKLKGLKREKDTEVDGEKVAVLSRAKNGKVVTYYVAMDGKPYFLRIDKKDSDGPAKMTFSDYGSPVAVKAPPAGQVVEQKDLMGS</sequence>
<keyword evidence="3" id="KW-1185">Reference proteome</keyword>
<keyword evidence="1" id="KW-0732">Signal</keyword>
<evidence type="ECO:0000313" key="3">
    <source>
        <dbReference type="Proteomes" id="UP000634780"/>
    </source>
</evidence>